<dbReference type="PROSITE" id="PS50234">
    <property type="entry name" value="VWFA"/>
    <property type="match status" value="1"/>
</dbReference>
<protein>
    <submittedName>
        <fullName evidence="3">VWA domain-containing protein</fullName>
    </submittedName>
</protein>
<dbReference type="InterPro" id="IPR002035">
    <property type="entry name" value="VWF_A"/>
</dbReference>
<dbReference type="AlphaFoldDB" id="A0A895Y9W0"/>
<dbReference type="RefSeq" id="WP_239675162.1">
    <property type="nucleotide sequence ID" value="NZ_CP070499.1"/>
</dbReference>
<keyword evidence="4" id="KW-1185">Reference proteome</keyword>
<feature type="transmembrane region" description="Helical" evidence="1">
    <location>
        <begin position="292"/>
        <end position="311"/>
    </location>
</feature>
<dbReference type="KEGG" id="nhy:JQS43_15760"/>
<dbReference type="InterPro" id="IPR024163">
    <property type="entry name" value="Aerotolerance_reg_N"/>
</dbReference>
<keyword evidence="1" id="KW-0812">Transmembrane</keyword>
<evidence type="ECO:0000259" key="2">
    <source>
        <dbReference type="PROSITE" id="PS50234"/>
    </source>
</evidence>
<evidence type="ECO:0000313" key="3">
    <source>
        <dbReference type="EMBL" id="QSB13095.1"/>
    </source>
</evidence>
<evidence type="ECO:0000313" key="4">
    <source>
        <dbReference type="Proteomes" id="UP000662857"/>
    </source>
</evidence>
<gene>
    <name evidence="3" type="ORF">JQS43_15760</name>
</gene>
<evidence type="ECO:0000256" key="1">
    <source>
        <dbReference type="SAM" id="Phobius"/>
    </source>
</evidence>
<feature type="domain" description="VWFA" evidence="2">
    <location>
        <begin position="88"/>
        <end position="276"/>
    </location>
</feature>
<dbReference type="Pfam" id="PF13519">
    <property type="entry name" value="VWA_2"/>
    <property type="match status" value="1"/>
</dbReference>
<dbReference type="SUPFAM" id="SSF53300">
    <property type="entry name" value="vWA-like"/>
    <property type="match status" value="1"/>
</dbReference>
<keyword evidence="1" id="KW-0472">Membrane</keyword>
<dbReference type="Proteomes" id="UP000662857">
    <property type="component" value="Chromosome"/>
</dbReference>
<dbReference type="Gene3D" id="3.40.50.410">
    <property type="entry name" value="von Willebrand factor, type A domain"/>
    <property type="match status" value="1"/>
</dbReference>
<dbReference type="PANTHER" id="PTHR37947:SF1">
    <property type="entry name" value="BLL2462 PROTEIN"/>
    <property type="match status" value="1"/>
</dbReference>
<dbReference type="InterPro" id="IPR036465">
    <property type="entry name" value="vWFA_dom_sf"/>
</dbReference>
<proteinExistence type="predicted"/>
<accession>A0A895Y9W0</accession>
<name>A0A895Y9W0_9ACTN</name>
<sequence length="316" mass="33640">MIRFLQPWWLLALLPVALVAGAYLWRQWRRRSHAVRFSNVALLQQLAPAGLGWRRHLAAAAFLLALVALATGMARPAVDREEPVERATVILAIDVSLSMEATDVAPTRLAAAQQAAIEFTDQLPESHNLGLVSFARTANVLVPAGSDRPAVIRGIQELTLAEATATGEAVFTSLEAIQQVPPDGADGPPPARILLLTDGYRTYGRTVEEAAAAASEANVPVSTVAFGTDDGVVDIGGQLYRVPVDREEMAFLAEATGGEFYEAASAAELAAVYEDMGSSIGHRTVPQEITQWYLAGALLLALAAGGLSLLWTPRLP</sequence>
<dbReference type="SMART" id="SM00327">
    <property type="entry name" value="VWA"/>
    <property type="match status" value="1"/>
</dbReference>
<dbReference type="EMBL" id="CP070499">
    <property type="protein sequence ID" value="QSB13095.1"/>
    <property type="molecule type" value="Genomic_DNA"/>
</dbReference>
<reference evidence="3" key="1">
    <citation type="submission" date="2021-02" db="EMBL/GenBank/DDBJ databases">
        <title>Natrosporangium hydrolyticum gen. nov., sp. nov, a haloalkaliphilic actinobacterium from a soda solonchak soil.</title>
        <authorList>
            <person name="Sorokin D.Y."/>
            <person name="Khijniak T.V."/>
            <person name="Zakharycheva A.P."/>
            <person name="Boueva O.V."/>
            <person name="Ariskina E.V."/>
            <person name="Hahnke R.L."/>
            <person name="Bunk B."/>
            <person name="Sproer C."/>
            <person name="Schumann P."/>
            <person name="Evtushenko L.I."/>
            <person name="Kublanov I.V."/>
        </authorList>
    </citation>
    <scope>NUCLEOTIDE SEQUENCE</scope>
    <source>
        <strain evidence="3">DSM 106523</strain>
    </source>
</reference>
<dbReference type="PANTHER" id="PTHR37947">
    <property type="entry name" value="BLL2462 PROTEIN"/>
    <property type="match status" value="1"/>
</dbReference>
<feature type="transmembrane region" description="Helical" evidence="1">
    <location>
        <begin position="6"/>
        <end position="25"/>
    </location>
</feature>
<keyword evidence="1" id="KW-1133">Transmembrane helix</keyword>
<dbReference type="Pfam" id="PF07584">
    <property type="entry name" value="BatA"/>
    <property type="match status" value="1"/>
</dbReference>
<organism evidence="3 4">
    <name type="scientific">Natronosporangium hydrolyticum</name>
    <dbReference type="NCBI Taxonomy" id="2811111"/>
    <lineage>
        <taxon>Bacteria</taxon>
        <taxon>Bacillati</taxon>
        <taxon>Actinomycetota</taxon>
        <taxon>Actinomycetes</taxon>
        <taxon>Micromonosporales</taxon>
        <taxon>Micromonosporaceae</taxon>
        <taxon>Natronosporangium</taxon>
    </lineage>
</organism>